<dbReference type="GO" id="GO:0005524">
    <property type="term" value="F:ATP binding"/>
    <property type="evidence" value="ECO:0007669"/>
    <property type="project" value="UniProtKB-KW"/>
</dbReference>
<dbReference type="SUPFAM" id="SSF52374">
    <property type="entry name" value="Nucleotidylyl transferase"/>
    <property type="match status" value="1"/>
</dbReference>
<gene>
    <name evidence="5" type="primary">cysS_1</name>
    <name evidence="5" type="ORF">NMY3_02202</name>
</gene>
<dbReference type="GO" id="GO:0006423">
    <property type="term" value="P:cysteinyl-tRNA aminoacylation"/>
    <property type="evidence" value="ECO:0007669"/>
    <property type="project" value="TreeGrafter"/>
</dbReference>
<dbReference type="EMBL" id="CP012850">
    <property type="protein sequence ID" value="ALI36402.1"/>
    <property type="molecule type" value="Genomic_DNA"/>
</dbReference>
<dbReference type="EC" id="6.1.1.16" evidence="5"/>
<keyword evidence="1 5" id="KW-0436">Ligase</keyword>
<evidence type="ECO:0000256" key="1">
    <source>
        <dbReference type="ARBA" id="ARBA00022598"/>
    </source>
</evidence>
<keyword evidence="6" id="KW-1185">Reference proteome</keyword>
<reference evidence="6" key="1">
    <citation type="submission" date="2015-10" db="EMBL/GenBank/DDBJ databases">
        <title>Niche specialization of a soil ammonia-oxidizing archaeon, Candidatus Nitrosocosmicus oleophilus.</title>
        <authorList>
            <person name="Jung M.-Y."/>
            <person name="Rhee S.-K."/>
        </authorList>
    </citation>
    <scope>NUCLEOTIDE SEQUENCE [LARGE SCALE GENOMIC DNA]</scope>
    <source>
        <strain evidence="6">MY3</strain>
    </source>
</reference>
<keyword evidence="2" id="KW-0547">Nucleotide-binding</keyword>
<accession>A0A654MA98</accession>
<dbReference type="GO" id="GO:0004817">
    <property type="term" value="F:cysteine-tRNA ligase activity"/>
    <property type="evidence" value="ECO:0007669"/>
    <property type="project" value="UniProtKB-EC"/>
</dbReference>
<dbReference type="Gene3D" id="3.40.50.620">
    <property type="entry name" value="HUPs"/>
    <property type="match status" value="1"/>
</dbReference>
<evidence type="ECO:0000313" key="6">
    <source>
        <dbReference type="Proteomes" id="UP000058925"/>
    </source>
</evidence>
<dbReference type="PRINTS" id="PR00983">
    <property type="entry name" value="TRNASYNTHCYS"/>
</dbReference>
<evidence type="ECO:0000313" key="5">
    <source>
        <dbReference type="EMBL" id="ALI36402.1"/>
    </source>
</evidence>
<sequence>MSKEHEKLKIFICGPTLYEKSHLGHARIFIFFNFLINYYKFLGKSPIAVVQLTDVDPKIFARIKADAGASGNLSLENITKNYLTQLIKDLQKLQVINNFTFTRVSSFQVQMLNQIINLLELKKAYSYGGNIYLKIDPDTQSPFGFTTKQLDNMPIDIAPGKQDQKDIMLWNAENFYDLSMRGDERFEFYFRNLVSGIPGWHFQDYQIIKSVFNLDYDIHGGADELVYPHHEFIYRISHQIQKINHQNEKKPKWIHIGILKIKSEKMSNSRGNTITISDFLNKYSPNSLKILFLSECYDKDFSLNKRKLSDAVLVDNEISSFFMLENVKNGKSTETLNDSESQKFSEFLRIINNNYDTKSAINYIRKCIRDLENANYVKKMTDLLGLRYY</sequence>
<proteinExistence type="predicted"/>
<name>A0A654MA98_9ARCH</name>
<dbReference type="OrthoDB" id="9445at2157"/>
<dbReference type="GeneID" id="60422152"/>
<dbReference type="InterPro" id="IPR014729">
    <property type="entry name" value="Rossmann-like_a/b/a_fold"/>
</dbReference>
<protein>
    <submittedName>
        <fullName evidence="5">Cysteine--tRNA ligase</fullName>
        <ecNumber evidence="5">6.1.1.16</ecNumber>
    </submittedName>
</protein>
<evidence type="ECO:0000256" key="2">
    <source>
        <dbReference type="ARBA" id="ARBA00022741"/>
    </source>
</evidence>
<dbReference type="Proteomes" id="UP000058925">
    <property type="component" value="Chromosome"/>
</dbReference>
<keyword evidence="3" id="KW-0067">ATP-binding</keyword>
<evidence type="ECO:0000256" key="3">
    <source>
        <dbReference type="ARBA" id="ARBA00022840"/>
    </source>
</evidence>
<dbReference type="KEGG" id="taa:NMY3_02202"/>
<dbReference type="RefSeq" id="WP_196815669.1">
    <property type="nucleotide sequence ID" value="NZ_CP012850.1"/>
</dbReference>
<dbReference type="GO" id="GO:0005829">
    <property type="term" value="C:cytosol"/>
    <property type="evidence" value="ECO:0007669"/>
    <property type="project" value="TreeGrafter"/>
</dbReference>
<dbReference type="Pfam" id="PF01406">
    <property type="entry name" value="tRNA-synt_1e"/>
    <property type="match status" value="1"/>
</dbReference>
<evidence type="ECO:0000259" key="4">
    <source>
        <dbReference type="Pfam" id="PF01406"/>
    </source>
</evidence>
<organism evidence="5 6">
    <name type="scientific">Candidatus Nitrosocosmicus oleophilus</name>
    <dbReference type="NCBI Taxonomy" id="1353260"/>
    <lineage>
        <taxon>Archaea</taxon>
        <taxon>Nitrososphaerota</taxon>
        <taxon>Nitrososphaeria</taxon>
        <taxon>Nitrososphaerales</taxon>
        <taxon>Nitrososphaeraceae</taxon>
        <taxon>Candidatus Nitrosocosmicus</taxon>
    </lineage>
</organism>
<dbReference type="AlphaFoldDB" id="A0A654MA98"/>
<dbReference type="InterPro" id="IPR032678">
    <property type="entry name" value="tRNA-synt_1_cat_dom"/>
</dbReference>
<dbReference type="InterPro" id="IPR024909">
    <property type="entry name" value="Cys-tRNA/MSH_ligase"/>
</dbReference>
<dbReference type="PANTHER" id="PTHR10890:SF3">
    <property type="entry name" value="CYSTEINE--TRNA LIGASE, CYTOPLASMIC"/>
    <property type="match status" value="1"/>
</dbReference>
<dbReference type="PANTHER" id="PTHR10890">
    <property type="entry name" value="CYSTEINYL-TRNA SYNTHETASE"/>
    <property type="match status" value="1"/>
</dbReference>
<feature type="domain" description="tRNA synthetases class I catalytic" evidence="4">
    <location>
        <begin position="4"/>
        <end position="311"/>
    </location>
</feature>